<dbReference type="EC" id="1.5.5.1" evidence="14"/>
<keyword evidence="7 14" id="KW-0274">FAD</keyword>
<evidence type="ECO:0000256" key="4">
    <source>
        <dbReference type="ARBA" id="ARBA00022485"/>
    </source>
</evidence>
<dbReference type="SUPFAM" id="SSF51905">
    <property type="entry name" value="FAD/NAD(P)-binding domain"/>
    <property type="match status" value="1"/>
</dbReference>
<sequence>MASKFRINSTLSRLRLSRPTLLFSTSRAALSLPRRPCQNALTNLPLRPSRLLSTTPARPLAAVTDDHSKDSPAVVERFVDQVDVVIVGAGPAGLSAAIRLKQLANDEGKELRVMIVEKAGELGAHTLSGAVIEPRALNELIPDWKEKGAPLNQPVLHDQMKWLTPKYVFPFPHPPQMSNRGNYIISLNEFVKWLGAQAEEAGVEIYPGFAASEVLYAEDGSVKGIATNDVGLDKNFKQKVCSRSYVECLILGLHIYIYTVITHSSTLFTSMAPLQESFEPGMEIHARVTLFGEGCHGSLSKTLFRKFNLRENSEPQKYGIGIKEVWEVSPEKHQPGLVTHTLGWPLDNHTYGGSFIYHFEPEKHFVAVGFVVGLDYQNPYLSPYREFQRFKHHPFISNLLEGGKCISYGARAINEGGYQSIPKLYFPGGALIGCSAGFLNVPKIKGTHTAMKSGMIAAEAAYDALFPDAVDAPDVKPEPGPILLKSYEENLRKSWVNEELYAIRNVLPSFHGPLGRLGGIAYSGLDTMILGGKVPWTFKHKKEDWATLKPASQCKRIEYPKPDGKFSFELLESVSRSGTNHAENQPVHLRLRDKSIPVERNLRVFDGPEARFCPAGVYEYVEDEARPGEQRLQINSQNCVHCKTCDIKDPSQNIDWVVPEGGGGPQYVWT</sequence>
<evidence type="ECO:0000259" key="15">
    <source>
        <dbReference type="Pfam" id="PF05187"/>
    </source>
</evidence>
<keyword evidence="10 14" id="KW-0408">Iron</keyword>
<evidence type="ECO:0000256" key="5">
    <source>
        <dbReference type="ARBA" id="ARBA00022630"/>
    </source>
</evidence>
<dbReference type="GO" id="GO:0005743">
    <property type="term" value="C:mitochondrial inner membrane"/>
    <property type="evidence" value="ECO:0007669"/>
    <property type="project" value="TreeGrafter"/>
</dbReference>
<keyword evidence="9 14" id="KW-0560">Oxidoreductase</keyword>
<comment type="catalytic activity">
    <reaction evidence="13 14">
        <text>a ubiquinone + reduced [electron-transfer flavoprotein] = a ubiquinol + oxidized [electron-transfer flavoprotein] + H(+)</text>
        <dbReference type="Rhea" id="RHEA:24052"/>
        <dbReference type="Rhea" id="RHEA-COMP:9565"/>
        <dbReference type="Rhea" id="RHEA-COMP:9566"/>
        <dbReference type="Rhea" id="RHEA-COMP:10685"/>
        <dbReference type="Rhea" id="RHEA-COMP:10686"/>
        <dbReference type="ChEBI" id="CHEBI:15378"/>
        <dbReference type="ChEBI" id="CHEBI:16389"/>
        <dbReference type="ChEBI" id="CHEBI:17976"/>
        <dbReference type="ChEBI" id="CHEBI:57692"/>
        <dbReference type="ChEBI" id="CHEBI:58307"/>
        <dbReference type="EC" id="1.5.5.1"/>
    </reaction>
</comment>
<accession>A0A433QYZ3</accession>
<dbReference type="Pfam" id="PF13450">
    <property type="entry name" value="NAD_binding_8"/>
    <property type="match status" value="1"/>
</dbReference>
<proteinExistence type="predicted"/>
<dbReference type="InterPro" id="IPR007859">
    <property type="entry name" value="ETF-QO/FixX_C"/>
</dbReference>
<evidence type="ECO:0000256" key="6">
    <source>
        <dbReference type="ARBA" id="ARBA00022723"/>
    </source>
</evidence>
<evidence type="ECO:0000256" key="3">
    <source>
        <dbReference type="ARBA" id="ARBA00022448"/>
    </source>
</evidence>
<dbReference type="FunFam" id="3.30.70.20:FF:000012">
    <property type="entry name" value="Electron transfer flavoprotein-ubiquinone oxidoreductase, mitochondrial"/>
    <property type="match status" value="1"/>
</dbReference>
<dbReference type="Gene3D" id="3.30.9.90">
    <property type="match status" value="2"/>
</dbReference>
<dbReference type="Pfam" id="PF21162">
    <property type="entry name" value="ETFQO_UQ-bd"/>
    <property type="match status" value="1"/>
</dbReference>
<comment type="function">
    <text evidence="2 14">Accepts electrons from ETF and reduces ubiquinone.</text>
</comment>
<evidence type="ECO:0000256" key="1">
    <source>
        <dbReference type="ARBA" id="ARBA00001974"/>
    </source>
</evidence>
<evidence type="ECO:0000256" key="13">
    <source>
        <dbReference type="ARBA" id="ARBA00052682"/>
    </source>
</evidence>
<dbReference type="InterPro" id="IPR036188">
    <property type="entry name" value="FAD/NAD-bd_sf"/>
</dbReference>
<dbReference type="SUPFAM" id="SSF54373">
    <property type="entry name" value="FAD-linked reductases, C-terminal domain"/>
    <property type="match status" value="1"/>
</dbReference>
<name>A0A433QYZ3_9FUNG</name>
<dbReference type="Pfam" id="PF05187">
    <property type="entry name" value="Fer4_ETF_QO"/>
    <property type="match status" value="1"/>
</dbReference>
<gene>
    <name evidence="17" type="ORF">BC938DRAFT_477405</name>
</gene>
<evidence type="ECO:0000259" key="16">
    <source>
        <dbReference type="Pfam" id="PF21162"/>
    </source>
</evidence>
<feature type="domain" description="ETF-QO/FixC ubiquinone-binding" evidence="16">
    <location>
        <begin position="318"/>
        <end position="413"/>
    </location>
</feature>
<dbReference type="Proteomes" id="UP000274822">
    <property type="component" value="Unassembled WGS sequence"/>
</dbReference>
<evidence type="ECO:0000256" key="10">
    <source>
        <dbReference type="ARBA" id="ARBA00023004"/>
    </source>
</evidence>
<evidence type="ECO:0000256" key="8">
    <source>
        <dbReference type="ARBA" id="ARBA00022982"/>
    </source>
</evidence>
<comment type="caution">
    <text evidence="17">The sequence shown here is derived from an EMBL/GenBank/DDBJ whole genome shotgun (WGS) entry which is preliminary data.</text>
</comment>
<dbReference type="SUPFAM" id="SSF54862">
    <property type="entry name" value="4Fe-4S ferredoxins"/>
    <property type="match status" value="1"/>
</dbReference>
<keyword evidence="12 14" id="KW-0830">Ubiquinone</keyword>
<dbReference type="PANTHER" id="PTHR10617:SF107">
    <property type="entry name" value="ELECTRON TRANSFER FLAVOPROTEIN-UBIQUINONE OXIDOREDUCTASE, MITOCHONDRIAL"/>
    <property type="match status" value="1"/>
</dbReference>
<dbReference type="PANTHER" id="PTHR10617">
    <property type="entry name" value="ELECTRON TRANSFER FLAVOPROTEIN-UBIQUINONE OXIDOREDUCTASE"/>
    <property type="match status" value="1"/>
</dbReference>
<dbReference type="InterPro" id="IPR049398">
    <property type="entry name" value="ETF-QO/FixC_UQ-bd"/>
</dbReference>
<keyword evidence="5 14" id="KW-0285">Flavoprotein</keyword>
<feature type="domain" description="ETF-QO/FixX C-terminal" evidence="15">
    <location>
        <begin position="564"/>
        <end position="667"/>
    </location>
</feature>
<evidence type="ECO:0000313" key="18">
    <source>
        <dbReference type="Proteomes" id="UP000274822"/>
    </source>
</evidence>
<dbReference type="GO" id="GO:0051539">
    <property type="term" value="F:4 iron, 4 sulfur cluster binding"/>
    <property type="evidence" value="ECO:0007669"/>
    <property type="project" value="UniProtKB-UniRule"/>
</dbReference>
<dbReference type="AlphaFoldDB" id="A0A433QYZ3"/>
<organism evidence="17 18">
    <name type="scientific">Jimgerdemannia flammicorona</name>
    <dbReference type="NCBI Taxonomy" id="994334"/>
    <lineage>
        <taxon>Eukaryota</taxon>
        <taxon>Fungi</taxon>
        <taxon>Fungi incertae sedis</taxon>
        <taxon>Mucoromycota</taxon>
        <taxon>Mucoromycotina</taxon>
        <taxon>Endogonomycetes</taxon>
        <taxon>Endogonales</taxon>
        <taxon>Endogonaceae</taxon>
        <taxon>Jimgerdemannia</taxon>
    </lineage>
</organism>
<keyword evidence="4" id="KW-0004">4Fe-4S</keyword>
<dbReference type="EMBL" id="RBNJ01000275">
    <property type="protein sequence ID" value="RUS34955.1"/>
    <property type="molecule type" value="Genomic_DNA"/>
</dbReference>
<evidence type="ECO:0000256" key="12">
    <source>
        <dbReference type="ARBA" id="ARBA00023075"/>
    </source>
</evidence>
<dbReference type="Gene3D" id="3.30.70.20">
    <property type="match status" value="1"/>
</dbReference>
<evidence type="ECO:0000256" key="11">
    <source>
        <dbReference type="ARBA" id="ARBA00023014"/>
    </source>
</evidence>
<keyword evidence="3 14" id="KW-0813">Transport</keyword>
<dbReference type="GO" id="GO:0004174">
    <property type="term" value="F:electron-transferring-flavoprotein dehydrogenase activity"/>
    <property type="evidence" value="ECO:0007669"/>
    <property type="project" value="UniProtKB-UniRule"/>
</dbReference>
<dbReference type="Gene3D" id="3.50.50.60">
    <property type="entry name" value="FAD/NAD(P)-binding domain"/>
    <property type="match status" value="2"/>
</dbReference>
<evidence type="ECO:0000256" key="9">
    <source>
        <dbReference type="ARBA" id="ARBA00023002"/>
    </source>
</evidence>
<dbReference type="InterPro" id="IPR040156">
    <property type="entry name" value="ETF-QO"/>
</dbReference>
<evidence type="ECO:0000256" key="7">
    <source>
        <dbReference type="ARBA" id="ARBA00022827"/>
    </source>
</evidence>
<protein>
    <recommendedName>
        <fullName evidence="14">Electron transfer flavoprotein-ubiquinone oxidoreductase</fullName>
        <shortName evidence="14">ETF-QO</shortName>
        <ecNumber evidence="14">1.5.5.1</ecNumber>
    </recommendedName>
</protein>
<dbReference type="GO" id="GO:0046872">
    <property type="term" value="F:metal ion binding"/>
    <property type="evidence" value="ECO:0007669"/>
    <property type="project" value="UniProtKB-KW"/>
</dbReference>
<evidence type="ECO:0000256" key="2">
    <source>
        <dbReference type="ARBA" id="ARBA00002819"/>
    </source>
</evidence>
<keyword evidence="8 14" id="KW-0249">Electron transport</keyword>
<evidence type="ECO:0000313" key="17">
    <source>
        <dbReference type="EMBL" id="RUS34955.1"/>
    </source>
</evidence>
<comment type="cofactor">
    <cofactor evidence="14">
        <name>[4Fe-4S] cluster</name>
        <dbReference type="ChEBI" id="CHEBI:49883"/>
    </cofactor>
    <text evidence="14">Binds 1 [4Fe-4S] cluster.</text>
</comment>
<keyword evidence="11 14" id="KW-0411">Iron-sulfur</keyword>
<evidence type="ECO:0000256" key="14">
    <source>
        <dbReference type="RuleBase" id="RU366068"/>
    </source>
</evidence>
<keyword evidence="6 14" id="KW-0479">Metal-binding</keyword>
<reference evidence="17 18" key="1">
    <citation type="journal article" date="2018" name="New Phytol.">
        <title>Phylogenomics of Endogonaceae and evolution of mycorrhizas within Mucoromycota.</title>
        <authorList>
            <person name="Chang Y."/>
            <person name="Desiro A."/>
            <person name="Na H."/>
            <person name="Sandor L."/>
            <person name="Lipzen A."/>
            <person name="Clum A."/>
            <person name="Barry K."/>
            <person name="Grigoriev I.V."/>
            <person name="Martin F.M."/>
            <person name="Stajich J.E."/>
            <person name="Smith M.E."/>
            <person name="Bonito G."/>
            <person name="Spatafora J.W."/>
        </authorList>
    </citation>
    <scope>NUCLEOTIDE SEQUENCE [LARGE SCALE GENOMIC DNA]</scope>
    <source>
        <strain evidence="17 18">AD002</strain>
    </source>
</reference>
<keyword evidence="18" id="KW-1185">Reference proteome</keyword>
<comment type="cofactor">
    <cofactor evidence="1 14">
        <name>FAD</name>
        <dbReference type="ChEBI" id="CHEBI:57692"/>
    </cofactor>
</comment>